<sequence>MPAAKRRDADSRGRLSLLTFFGEAKKVSRPPGRDPAPEPKNAPLPCTRTRTRVFTDKLAPYPPQRWYFLQRDNRCKVRPDSPTGENR</sequence>
<evidence type="ECO:0000256" key="1">
    <source>
        <dbReference type="SAM" id="MobiDB-lite"/>
    </source>
</evidence>
<evidence type="ECO:0000313" key="3">
    <source>
        <dbReference type="Proteomes" id="UP000271590"/>
    </source>
</evidence>
<gene>
    <name evidence="2" type="ORF">EH244_01220</name>
</gene>
<name>A0A3P3F1T4_9BURK</name>
<dbReference type="Proteomes" id="UP000271590">
    <property type="component" value="Unassembled WGS sequence"/>
</dbReference>
<accession>A0A3P3F1T4</accession>
<feature type="compositionally biased region" description="Basic and acidic residues" evidence="1">
    <location>
        <begin position="23"/>
        <end position="37"/>
    </location>
</feature>
<protein>
    <submittedName>
        <fullName evidence="2">Uncharacterized protein</fullName>
    </submittedName>
</protein>
<proteinExistence type="predicted"/>
<dbReference type="EMBL" id="RQXU01000001">
    <property type="protein sequence ID" value="RRH92467.1"/>
    <property type="molecule type" value="Genomic_DNA"/>
</dbReference>
<comment type="caution">
    <text evidence="2">The sequence shown here is derived from an EMBL/GenBank/DDBJ whole genome shotgun (WGS) entry which is preliminary data.</text>
</comment>
<reference evidence="2 3" key="1">
    <citation type="submission" date="2018-11" db="EMBL/GenBank/DDBJ databases">
        <title>The genome of Variovorax sp T529.</title>
        <authorList>
            <person name="Gao J."/>
        </authorList>
    </citation>
    <scope>NUCLEOTIDE SEQUENCE [LARGE SCALE GENOMIC DNA]</scope>
    <source>
        <strain evidence="2 3">T529</strain>
    </source>
</reference>
<feature type="region of interest" description="Disordered" evidence="1">
    <location>
        <begin position="22"/>
        <end position="47"/>
    </location>
</feature>
<dbReference type="AlphaFoldDB" id="A0A3P3F1T4"/>
<evidence type="ECO:0000313" key="2">
    <source>
        <dbReference type="EMBL" id="RRH92467.1"/>
    </source>
</evidence>
<organism evidence="2 3">
    <name type="scientific">Variovorax beijingensis</name>
    <dbReference type="NCBI Taxonomy" id="2496117"/>
    <lineage>
        <taxon>Bacteria</taxon>
        <taxon>Pseudomonadati</taxon>
        <taxon>Pseudomonadota</taxon>
        <taxon>Betaproteobacteria</taxon>
        <taxon>Burkholderiales</taxon>
        <taxon>Comamonadaceae</taxon>
        <taxon>Variovorax</taxon>
    </lineage>
</organism>